<dbReference type="AlphaFoldDB" id="A0A450T322"/>
<dbReference type="EMBL" id="CAADEX010000094">
    <property type="protein sequence ID" value="VFJ60697.1"/>
    <property type="molecule type" value="Genomic_DNA"/>
</dbReference>
<name>A0A450T322_9GAMM</name>
<protein>
    <recommendedName>
        <fullName evidence="2">UDP-glucose/GDP-mannose dehydrogenase family, NAD binding domain</fullName>
    </recommendedName>
</protein>
<dbReference type="Gene3D" id="3.40.50.720">
    <property type="entry name" value="NAD(P)-binding Rossmann-like Domain"/>
    <property type="match status" value="1"/>
</dbReference>
<dbReference type="InterPro" id="IPR036291">
    <property type="entry name" value="NAD(P)-bd_dom_sf"/>
</dbReference>
<reference evidence="1" key="1">
    <citation type="submission" date="2019-02" db="EMBL/GenBank/DDBJ databases">
        <authorList>
            <person name="Gruber-Vodicka R. H."/>
            <person name="Seah K. B. B."/>
        </authorList>
    </citation>
    <scope>NUCLEOTIDE SEQUENCE</scope>
    <source>
        <strain evidence="1">BECK_DK47</strain>
    </source>
</reference>
<proteinExistence type="predicted"/>
<sequence length="60" mass="6670">MAINENTVVAVVGLGYVGLPLAVESGKKYRTLGYDLYEGKIASYRNYLFRVDAYILRAGH</sequence>
<dbReference type="SUPFAM" id="SSF51735">
    <property type="entry name" value="NAD(P)-binding Rossmann-fold domains"/>
    <property type="match status" value="1"/>
</dbReference>
<gene>
    <name evidence="1" type="ORF">BECKDK2373B_GA0170837_109420</name>
</gene>
<organism evidence="1">
    <name type="scientific">Candidatus Kentrum sp. DK</name>
    <dbReference type="NCBI Taxonomy" id="2126562"/>
    <lineage>
        <taxon>Bacteria</taxon>
        <taxon>Pseudomonadati</taxon>
        <taxon>Pseudomonadota</taxon>
        <taxon>Gammaproteobacteria</taxon>
        <taxon>Candidatus Kentrum</taxon>
    </lineage>
</organism>
<evidence type="ECO:0008006" key="2">
    <source>
        <dbReference type="Google" id="ProtNLM"/>
    </source>
</evidence>
<accession>A0A450T322</accession>
<evidence type="ECO:0000313" key="1">
    <source>
        <dbReference type="EMBL" id="VFJ60697.1"/>
    </source>
</evidence>